<gene>
    <name evidence="8" type="ordered locus">RPA1810</name>
</gene>
<reference evidence="8" key="1">
    <citation type="journal article" date="2004" name="Nat. Biotechnol.">
        <title>Complete genome sequence of the metabolically versatile photosynthetic bacterium Rhodopseudomonas palustris.</title>
        <authorList>
            <person name="Larimer F.W."/>
            <person name="Chain P."/>
            <person name="Hauser L."/>
            <person name="Lamerdin J."/>
            <person name="Malfatti S."/>
            <person name="Do L."/>
            <person name="Land M.L."/>
            <person name="Pelletier D.A."/>
            <person name="Beatty J.T."/>
            <person name="Lang A.S."/>
            <person name="Tabita F.R."/>
            <person name="Gibson J.L."/>
            <person name="Hanson T.E."/>
            <person name="Bobst C."/>
            <person name="Torres J.L."/>
            <person name="Peres C."/>
            <person name="Harrison F.H."/>
            <person name="Gibson J."/>
            <person name="Harwood C.S."/>
        </authorList>
    </citation>
    <scope>NUCLEOTIDE SEQUENCE [LARGE SCALE GENOMIC DNA]</scope>
    <source>
        <strain evidence="8">CGA009</strain>
    </source>
</reference>
<protein>
    <submittedName>
        <fullName evidence="8">Outer membrane protein</fullName>
    </submittedName>
</protein>
<dbReference type="STRING" id="258594.RPA1810"/>
<dbReference type="GO" id="GO:0015562">
    <property type="term" value="F:efflux transmembrane transporter activity"/>
    <property type="evidence" value="ECO:0007669"/>
    <property type="project" value="InterPro"/>
</dbReference>
<comment type="subcellular location">
    <subcellularLocation>
        <location evidence="1">Cell outer membrane</location>
    </subcellularLocation>
</comment>
<dbReference type="SUPFAM" id="SSF56954">
    <property type="entry name" value="Outer membrane efflux proteins (OEP)"/>
    <property type="match status" value="1"/>
</dbReference>
<accession>Q6N8U3</accession>
<dbReference type="Gene3D" id="1.20.1600.10">
    <property type="entry name" value="Outer membrane efflux proteins (OEP)"/>
    <property type="match status" value="1"/>
</dbReference>
<dbReference type="GO" id="GO:0009279">
    <property type="term" value="C:cell outer membrane"/>
    <property type="evidence" value="ECO:0007669"/>
    <property type="project" value="UniProtKB-SubCell"/>
</dbReference>
<dbReference type="eggNOG" id="COG1538">
    <property type="taxonomic scope" value="Bacteria"/>
</dbReference>
<dbReference type="PANTHER" id="PTHR30026:SF22">
    <property type="entry name" value="OUTER MEMBRANE EFFLUX PROTEIN"/>
    <property type="match status" value="1"/>
</dbReference>
<keyword evidence="7" id="KW-0998">Cell outer membrane</keyword>
<evidence type="ECO:0000313" key="8">
    <source>
        <dbReference type="EMBL" id="CAE27251.1"/>
    </source>
</evidence>
<evidence type="ECO:0000256" key="1">
    <source>
        <dbReference type="ARBA" id="ARBA00004442"/>
    </source>
</evidence>
<dbReference type="EMBL" id="BX572598">
    <property type="protein sequence ID" value="CAE27251.1"/>
    <property type="molecule type" value="Genomic_DNA"/>
</dbReference>
<dbReference type="Pfam" id="PF02321">
    <property type="entry name" value="OEP"/>
    <property type="match status" value="2"/>
</dbReference>
<dbReference type="GO" id="GO:1990281">
    <property type="term" value="C:efflux pump complex"/>
    <property type="evidence" value="ECO:0007669"/>
    <property type="project" value="TreeGrafter"/>
</dbReference>
<evidence type="ECO:0000256" key="4">
    <source>
        <dbReference type="ARBA" id="ARBA00022452"/>
    </source>
</evidence>
<keyword evidence="6" id="KW-0472">Membrane</keyword>
<dbReference type="HOGENOM" id="CLU_012817_0_1_5"/>
<keyword evidence="3" id="KW-0813">Transport</keyword>
<sequence>MSRRARDRMVWWTRLVGSVYRAHRSALTLGVATAIGVAAAGPVSAEGLSDALVKAYQSNPQLTAERARQRATDENVPQALAGYRPQLLATLGAGLQQVRNLLPTNTYQGDTLRPWTIGVTVTQTLFNGFRTANSVRVAELQVKSGREALRNVGQGVLLDAVTAYTNVLANQALVAAQKANVDFLSQTLDITKKRLNAGDVTPTDTAQAEARLNRGRADLNAAEVNLAISQATYAAVIGSPPGTLNNATPVDRLLPKSREDAIAQAAKGNPAVLAAGYDVDVATTTIKVAEGALLPTVTLQGSASRASQTDSTLGTYGTDQASVIGQINAPIYDGGTAASQTRQSKELAAQSRSVLDLVRNQTRTATIGAWVSNEGAKIAVSAAESEVRAAEIALQGVSREAQGGQRTTVDVLNSQQDLIQAKARLIGAQRDRVVASYTLLSAIGRLDVQSLGLNTPDYLPDVHYHQVRDAWHGLRTPSGQ</sequence>
<name>Q6N8U3_RHOPA</name>
<dbReference type="NCBIfam" id="TIGR01844">
    <property type="entry name" value="type_I_sec_TolC"/>
    <property type="match status" value="1"/>
</dbReference>
<evidence type="ECO:0000256" key="3">
    <source>
        <dbReference type="ARBA" id="ARBA00022448"/>
    </source>
</evidence>
<dbReference type="PANTHER" id="PTHR30026">
    <property type="entry name" value="OUTER MEMBRANE PROTEIN TOLC"/>
    <property type="match status" value="1"/>
</dbReference>
<comment type="similarity">
    <text evidence="2">Belongs to the outer membrane factor (OMF) (TC 1.B.17) family.</text>
</comment>
<dbReference type="InterPro" id="IPR003423">
    <property type="entry name" value="OMP_efflux"/>
</dbReference>
<evidence type="ECO:0000256" key="5">
    <source>
        <dbReference type="ARBA" id="ARBA00022692"/>
    </source>
</evidence>
<dbReference type="PhylomeDB" id="Q6N8U3"/>
<dbReference type="InterPro" id="IPR010130">
    <property type="entry name" value="T1SS_OMP_TolC"/>
</dbReference>
<organism evidence="8">
    <name type="scientific">Rhodopseudomonas palustris (strain ATCC BAA-98 / CGA009)</name>
    <dbReference type="NCBI Taxonomy" id="258594"/>
    <lineage>
        <taxon>Bacteria</taxon>
        <taxon>Pseudomonadati</taxon>
        <taxon>Pseudomonadota</taxon>
        <taxon>Alphaproteobacteria</taxon>
        <taxon>Hyphomicrobiales</taxon>
        <taxon>Nitrobacteraceae</taxon>
        <taxon>Rhodopseudomonas</taxon>
    </lineage>
</organism>
<evidence type="ECO:0000256" key="2">
    <source>
        <dbReference type="ARBA" id="ARBA00007613"/>
    </source>
</evidence>
<dbReference type="GO" id="GO:0015288">
    <property type="term" value="F:porin activity"/>
    <property type="evidence" value="ECO:0007669"/>
    <property type="project" value="TreeGrafter"/>
</dbReference>
<keyword evidence="4" id="KW-1134">Transmembrane beta strand</keyword>
<dbReference type="AlphaFoldDB" id="Q6N8U3"/>
<evidence type="ECO:0000256" key="6">
    <source>
        <dbReference type="ARBA" id="ARBA00023136"/>
    </source>
</evidence>
<dbReference type="InterPro" id="IPR051906">
    <property type="entry name" value="TolC-like"/>
</dbReference>
<keyword evidence="5" id="KW-0812">Transmembrane</keyword>
<evidence type="ECO:0000256" key="7">
    <source>
        <dbReference type="ARBA" id="ARBA00023237"/>
    </source>
</evidence>
<proteinExistence type="inferred from homology"/>